<dbReference type="InterPro" id="IPR045699">
    <property type="entry name" value="GlfT2_C"/>
</dbReference>
<feature type="domain" description="Galactofuranosyltransferase GlfT2 N-terminal" evidence="5">
    <location>
        <begin position="66"/>
        <end position="185"/>
    </location>
</feature>
<dbReference type="Pfam" id="PF17994">
    <property type="entry name" value="Glft2_N"/>
    <property type="match status" value="1"/>
</dbReference>
<dbReference type="EMBL" id="CP077062">
    <property type="protein sequence ID" value="QWZ06770.1"/>
    <property type="molecule type" value="Genomic_DNA"/>
</dbReference>
<feature type="compositionally biased region" description="Basic and acidic residues" evidence="4">
    <location>
        <begin position="35"/>
        <end position="45"/>
    </location>
</feature>
<dbReference type="Pfam" id="PF13641">
    <property type="entry name" value="Glyco_tranf_2_3"/>
    <property type="match status" value="1"/>
</dbReference>
<dbReference type="PANTHER" id="PTHR43179">
    <property type="entry name" value="RHAMNOSYLTRANSFERASE WBBL"/>
    <property type="match status" value="1"/>
</dbReference>
<dbReference type="GO" id="GO:0016757">
    <property type="term" value="F:glycosyltransferase activity"/>
    <property type="evidence" value="ECO:0007669"/>
    <property type="project" value="UniProtKB-KW"/>
</dbReference>
<gene>
    <name evidence="7" type="ORF">KRR39_14640</name>
</gene>
<evidence type="ECO:0000259" key="5">
    <source>
        <dbReference type="Pfam" id="PF17994"/>
    </source>
</evidence>
<name>A0A975XYV4_9ACTN</name>
<evidence type="ECO:0000256" key="4">
    <source>
        <dbReference type="SAM" id="MobiDB-lite"/>
    </source>
</evidence>
<keyword evidence="3 7" id="KW-0808">Transferase</keyword>
<organism evidence="7 8">
    <name type="scientific">Nocardioides panacis</name>
    <dbReference type="NCBI Taxonomy" id="2849501"/>
    <lineage>
        <taxon>Bacteria</taxon>
        <taxon>Bacillati</taxon>
        <taxon>Actinomycetota</taxon>
        <taxon>Actinomycetes</taxon>
        <taxon>Propionibacteriales</taxon>
        <taxon>Nocardioidaceae</taxon>
        <taxon>Nocardioides</taxon>
    </lineage>
</organism>
<feature type="region of interest" description="Disordered" evidence="4">
    <location>
        <begin position="34"/>
        <end position="70"/>
    </location>
</feature>
<feature type="domain" description="Galactofuranosyltransferase-2 C-terminal" evidence="6">
    <location>
        <begin position="463"/>
        <end position="660"/>
    </location>
</feature>
<evidence type="ECO:0000256" key="2">
    <source>
        <dbReference type="ARBA" id="ARBA00022676"/>
    </source>
</evidence>
<evidence type="ECO:0000313" key="8">
    <source>
        <dbReference type="Proteomes" id="UP000683575"/>
    </source>
</evidence>
<reference evidence="7" key="1">
    <citation type="submission" date="2021-06" db="EMBL/GenBank/DDBJ databases">
        <title>Complete genome sequence of Nocardioides sp. G188.</title>
        <authorList>
            <person name="Im W.-T."/>
        </authorList>
    </citation>
    <scope>NUCLEOTIDE SEQUENCE</scope>
    <source>
        <strain evidence="7">G188</strain>
    </source>
</reference>
<evidence type="ECO:0000256" key="1">
    <source>
        <dbReference type="ARBA" id="ARBA00006739"/>
    </source>
</evidence>
<evidence type="ECO:0000313" key="7">
    <source>
        <dbReference type="EMBL" id="QWZ06770.1"/>
    </source>
</evidence>
<dbReference type="PANTHER" id="PTHR43179:SF12">
    <property type="entry name" value="GALACTOFURANOSYLTRANSFERASE GLFT2"/>
    <property type="match status" value="1"/>
</dbReference>
<evidence type="ECO:0000259" key="6">
    <source>
        <dbReference type="Pfam" id="PF19320"/>
    </source>
</evidence>
<dbReference type="RefSeq" id="WP_216937960.1">
    <property type="nucleotide sequence ID" value="NZ_CP077062.1"/>
</dbReference>
<dbReference type="Pfam" id="PF19320">
    <property type="entry name" value="GlfT2_domain3"/>
    <property type="match status" value="1"/>
</dbReference>
<dbReference type="KEGG" id="nps:KRR39_14640"/>
<dbReference type="Proteomes" id="UP000683575">
    <property type="component" value="Chromosome"/>
</dbReference>
<protein>
    <submittedName>
        <fullName evidence="7">Glycosyltransferase</fullName>
        <ecNumber evidence="7">2.4.-.-</ecNumber>
    </submittedName>
</protein>
<evidence type="ECO:0000256" key="3">
    <source>
        <dbReference type="ARBA" id="ARBA00022679"/>
    </source>
</evidence>
<accession>A0A975XYV4</accession>
<sequence length="668" mass="75016">MTVTTGTTPGTVRRVLQRVVLPVDRDMDVLPLYVDPDRPELDVDKSGLTQTQRGKLPPTEPNAQQEPDPHAVLGRHSYRVPESQRISFGTYFNGFAASYWRRWTVVSEVALHVALTGETSSVVVYRSMPNGRSQRVDSASTSGTDREEFRFDLPLTPFGDGGWYWFDIVAGPSGATLHEATWVADVPADRAASGSVTIGITTMNRPDFCAKLLAQIGGDEDVHAVLDEVIVVEQGTKKVADDALYPAAEESLRGKLRLIEQGNMGGSGGYARSQFETLEAGRSTYMMCMDDDVVCEPESIVRAVTFGDLCRTPTIVGGHMFSLYSKARLHSFGEIINPYRFWWQSPPTVETDWDFAGRNLRSSRWLHRRIDVDFNGWFMCLIPTEVLRTVGLSLPLFIKWDDSEFGVRASEAGFPTVTLPGAAVWHVPWTDKNDALDWQSYFHQRNRTIAALLHSPYERGGRIVRESFNHQVKHLFSMQYSTAELRHLALEDVLAGPEKLHGDLLTKLPELQAKRKQYADAQTTPDPEAFPAVRRAKPPKKGQDPTQPKGRAAQLVAAATSAVRQARPVRALAERHPEARLAAMDAKWWMIAQFDSVVVSMPDGTSASWYQRDTEEFRDLLKRTVDIHQRLYREWPELARRYRGALPDIVSPDQWAKTFDISSAKEES</sequence>
<dbReference type="InterPro" id="IPR040492">
    <property type="entry name" value="GlfT2_N"/>
</dbReference>
<feature type="region of interest" description="Disordered" evidence="4">
    <location>
        <begin position="515"/>
        <end position="551"/>
    </location>
</feature>
<keyword evidence="8" id="KW-1185">Reference proteome</keyword>
<proteinExistence type="inferred from homology"/>
<dbReference type="EC" id="2.4.-.-" evidence="7"/>
<keyword evidence="2 7" id="KW-0328">Glycosyltransferase</keyword>
<dbReference type="AlphaFoldDB" id="A0A975XYV4"/>
<comment type="similarity">
    <text evidence="1">Belongs to the glycosyltransferase 2 family.</text>
</comment>